<keyword evidence="3" id="KW-1185">Reference proteome</keyword>
<protein>
    <submittedName>
        <fullName evidence="2">Glycosyltransferase</fullName>
        <ecNumber evidence="2">2.4.-.-</ecNumber>
    </submittedName>
</protein>
<dbReference type="Pfam" id="PF00534">
    <property type="entry name" value="Glycos_transf_1"/>
    <property type="match status" value="1"/>
</dbReference>
<feature type="domain" description="Glycosyl transferase family 1" evidence="1">
    <location>
        <begin position="160"/>
        <end position="316"/>
    </location>
</feature>
<dbReference type="EMBL" id="JBCGDP010000002">
    <property type="protein sequence ID" value="MEM0575244.1"/>
    <property type="molecule type" value="Genomic_DNA"/>
</dbReference>
<dbReference type="Gene3D" id="3.40.50.2000">
    <property type="entry name" value="Glycogen Phosphorylase B"/>
    <property type="match status" value="2"/>
</dbReference>
<sequence length="338" mass="38843">MKHLLYIGNKLAHTGANPTCIDSLGLLLEGEDYRLTYASGYKHKLLRFLHMIITTAFVKKVDYVLIDTYSTTNFWYAYWVGQLCRFRKLKYIPILHGGNLPQRWQTHPKSCALLFNHAYRNVCPSFYLTQAFEQMGCPNLVIIPNPIIINDYTFKERTEIQPKLLWVRAFADLYHPAMAVQVLAALVQEFPEAELCMVGSDKDGSLEKTKKIAQDLGLNVIFPGQLSKKEWVLLSEQYDFFLNTTHFDNMPVSVIEAMSLGLVVISTRVGGIPFLIENHVDGLLVADNDVQAMNSAIQFLMKNPSEFSKITKKAREKAAFFEWERVKEKWFIIFNNRS</sequence>
<dbReference type="Proteomes" id="UP001468798">
    <property type="component" value="Unassembled WGS sequence"/>
</dbReference>
<dbReference type="RefSeq" id="WP_342690372.1">
    <property type="nucleotide sequence ID" value="NZ_JBCGDP010000002.1"/>
</dbReference>
<evidence type="ECO:0000259" key="1">
    <source>
        <dbReference type="Pfam" id="PF00534"/>
    </source>
</evidence>
<name>A0ABU9NIT5_9FLAO</name>
<reference evidence="2 3" key="1">
    <citation type="submission" date="2024-03" db="EMBL/GenBank/DDBJ databases">
        <title>Two novel species of the genus Flavobacterium exhibiting potentially degradation of complex polysaccharides.</title>
        <authorList>
            <person name="Lian X."/>
        </authorList>
    </citation>
    <scope>NUCLEOTIDE SEQUENCE [LARGE SCALE GENOMIC DNA]</scope>
    <source>
        <strain evidence="2 3">N6</strain>
    </source>
</reference>
<evidence type="ECO:0000313" key="2">
    <source>
        <dbReference type="EMBL" id="MEM0575244.1"/>
    </source>
</evidence>
<organism evidence="2 3">
    <name type="scientific">Flavobacterium polysaccharolyticum</name>
    <dbReference type="NCBI Taxonomy" id="3133148"/>
    <lineage>
        <taxon>Bacteria</taxon>
        <taxon>Pseudomonadati</taxon>
        <taxon>Bacteroidota</taxon>
        <taxon>Flavobacteriia</taxon>
        <taxon>Flavobacteriales</taxon>
        <taxon>Flavobacteriaceae</taxon>
        <taxon>Flavobacterium</taxon>
    </lineage>
</organism>
<accession>A0ABU9NIT5</accession>
<dbReference type="SUPFAM" id="SSF53756">
    <property type="entry name" value="UDP-Glycosyltransferase/glycogen phosphorylase"/>
    <property type="match status" value="1"/>
</dbReference>
<dbReference type="EC" id="2.4.-.-" evidence="2"/>
<dbReference type="InterPro" id="IPR001296">
    <property type="entry name" value="Glyco_trans_1"/>
</dbReference>
<dbReference type="GO" id="GO:0016757">
    <property type="term" value="F:glycosyltransferase activity"/>
    <property type="evidence" value="ECO:0007669"/>
    <property type="project" value="UniProtKB-KW"/>
</dbReference>
<evidence type="ECO:0000313" key="3">
    <source>
        <dbReference type="Proteomes" id="UP001468798"/>
    </source>
</evidence>
<keyword evidence="2" id="KW-0328">Glycosyltransferase</keyword>
<gene>
    <name evidence="2" type="ORF">WFZ86_01945</name>
</gene>
<comment type="caution">
    <text evidence="2">The sequence shown here is derived from an EMBL/GenBank/DDBJ whole genome shotgun (WGS) entry which is preliminary data.</text>
</comment>
<proteinExistence type="predicted"/>
<dbReference type="PANTHER" id="PTHR12526">
    <property type="entry name" value="GLYCOSYLTRANSFERASE"/>
    <property type="match status" value="1"/>
</dbReference>
<dbReference type="CDD" id="cd03801">
    <property type="entry name" value="GT4_PimA-like"/>
    <property type="match status" value="1"/>
</dbReference>
<keyword evidence="2" id="KW-0808">Transferase</keyword>
<dbReference type="PANTHER" id="PTHR12526:SF630">
    <property type="entry name" value="GLYCOSYLTRANSFERASE"/>
    <property type="match status" value="1"/>
</dbReference>